<feature type="transmembrane region" description="Helical" evidence="6">
    <location>
        <begin position="318"/>
        <end position="335"/>
    </location>
</feature>
<evidence type="ECO:0000256" key="4">
    <source>
        <dbReference type="ARBA" id="ARBA00022989"/>
    </source>
</evidence>
<evidence type="ECO:0000313" key="7">
    <source>
        <dbReference type="EMBL" id="GGF76176.1"/>
    </source>
</evidence>
<feature type="transmembrane region" description="Helical" evidence="6">
    <location>
        <begin position="83"/>
        <end position="106"/>
    </location>
</feature>
<evidence type="ECO:0000256" key="2">
    <source>
        <dbReference type="ARBA" id="ARBA00022475"/>
    </source>
</evidence>
<keyword evidence="3 6" id="KW-0812">Transmembrane</keyword>
<keyword evidence="5 6" id="KW-0472">Membrane</keyword>
<accession>A0A917C8S6</accession>
<dbReference type="GO" id="GO:0005886">
    <property type="term" value="C:plasma membrane"/>
    <property type="evidence" value="ECO:0007669"/>
    <property type="project" value="UniProtKB-SubCell"/>
</dbReference>
<keyword evidence="4 6" id="KW-1133">Transmembrane helix</keyword>
<dbReference type="Pfam" id="PF01943">
    <property type="entry name" value="Polysacc_synt"/>
    <property type="match status" value="1"/>
</dbReference>
<feature type="transmembrane region" description="Helical" evidence="6">
    <location>
        <begin position="147"/>
        <end position="170"/>
    </location>
</feature>
<dbReference type="InterPro" id="IPR002797">
    <property type="entry name" value="Polysacc_synth"/>
</dbReference>
<dbReference type="RefSeq" id="WP_188581894.1">
    <property type="nucleotide sequence ID" value="NZ_BMCT01000006.1"/>
</dbReference>
<comment type="caution">
    <text evidence="7">The sequence shown here is derived from an EMBL/GenBank/DDBJ whole genome shotgun (WGS) entry which is preliminary data.</text>
</comment>
<feature type="transmembrane region" description="Helical" evidence="6">
    <location>
        <begin position="356"/>
        <end position="373"/>
    </location>
</feature>
<feature type="transmembrane region" description="Helical" evidence="6">
    <location>
        <begin position="250"/>
        <end position="270"/>
    </location>
</feature>
<dbReference type="AlphaFoldDB" id="A0A917C8S6"/>
<comment type="subcellular location">
    <subcellularLocation>
        <location evidence="1">Cell membrane</location>
        <topology evidence="1">Multi-pass membrane protein</topology>
    </subcellularLocation>
</comment>
<organism evidence="7 8">
    <name type="scientific">Azorhizobium oxalatiphilum</name>
    <dbReference type="NCBI Taxonomy" id="980631"/>
    <lineage>
        <taxon>Bacteria</taxon>
        <taxon>Pseudomonadati</taxon>
        <taxon>Pseudomonadota</taxon>
        <taxon>Alphaproteobacteria</taxon>
        <taxon>Hyphomicrobiales</taxon>
        <taxon>Xanthobacteraceae</taxon>
        <taxon>Azorhizobium</taxon>
    </lineage>
</organism>
<proteinExistence type="predicted"/>
<feature type="transmembrane region" description="Helical" evidence="6">
    <location>
        <begin position="9"/>
        <end position="32"/>
    </location>
</feature>
<reference evidence="7" key="2">
    <citation type="submission" date="2020-09" db="EMBL/GenBank/DDBJ databases">
        <authorList>
            <person name="Sun Q."/>
            <person name="Sedlacek I."/>
        </authorList>
    </citation>
    <scope>NUCLEOTIDE SEQUENCE</scope>
    <source>
        <strain evidence="7">CCM 7897</strain>
    </source>
</reference>
<protein>
    <recommendedName>
        <fullName evidence="9">Membrane protein involved in the export of O-antigen and teichoic acid</fullName>
    </recommendedName>
</protein>
<feature type="transmembrane region" description="Helical" evidence="6">
    <location>
        <begin position="411"/>
        <end position="429"/>
    </location>
</feature>
<dbReference type="InterPro" id="IPR050833">
    <property type="entry name" value="Poly_Biosynth_Transport"/>
</dbReference>
<dbReference type="EMBL" id="BMCT01000006">
    <property type="protein sequence ID" value="GGF76176.1"/>
    <property type="molecule type" value="Genomic_DNA"/>
</dbReference>
<feature type="transmembrane region" description="Helical" evidence="6">
    <location>
        <begin position="207"/>
        <end position="230"/>
    </location>
</feature>
<dbReference type="PANTHER" id="PTHR30250:SF11">
    <property type="entry name" value="O-ANTIGEN TRANSPORTER-RELATED"/>
    <property type="match status" value="1"/>
</dbReference>
<feature type="transmembrane region" description="Helical" evidence="6">
    <location>
        <begin position="435"/>
        <end position="453"/>
    </location>
</feature>
<gene>
    <name evidence="7" type="ORF">GCM10007301_40170</name>
</gene>
<sequence length="477" mass="51051">MAGAIRETLYYTVGLVVLRAIGLVMLPVNTYFLSSAEYGRLEVLLSFIDVGALLFGLALPAALSRFVGEVESWDARKAVCAEYAGLALLVCGVLVALGAIFSAPVIGLLPEPVTRTEFLLLLGAICLEGVLGVGLTWMRIRGAAKTFLIMSLSRALFQAALSATLLATGFGVEGVLIASCTAALLQGGAMVLYLIRDCGISLRFVRWREMIIYCGPLLLSALAAFVLGSYDRWVLAANVTPQDIALYGVAGRLGALTAVLLQPFHMWWFPKRFMVLKEENGAERSADIISLGYLIVLGAMVTVALGGPFAVHVLTREAYWGATVFIAFIALNYAIQETGSLIEIGLYLRRDGFAPLIINLIGAGIAIALYFALIPKHGVAGAITATLIAQTVRVLITYAVSIRYARIPYRFGRLGIITGLALALTALATLTIPPLALPLAGVVILPLIGFLAIRLKLLPKIDPEELPPALRRRLKLG</sequence>
<feature type="transmembrane region" description="Helical" evidence="6">
    <location>
        <begin position="44"/>
        <end position="63"/>
    </location>
</feature>
<feature type="transmembrane region" description="Helical" evidence="6">
    <location>
        <begin position="379"/>
        <end position="399"/>
    </location>
</feature>
<reference evidence="7" key="1">
    <citation type="journal article" date="2014" name="Int. J. Syst. Evol. Microbiol.">
        <title>Complete genome sequence of Corynebacterium casei LMG S-19264T (=DSM 44701T), isolated from a smear-ripened cheese.</title>
        <authorList>
            <consortium name="US DOE Joint Genome Institute (JGI-PGF)"/>
            <person name="Walter F."/>
            <person name="Albersmeier A."/>
            <person name="Kalinowski J."/>
            <person name="Ruckert C."/>
        </authorList>
    </citation>
    <scope>NUCLEOTIDE SEQUENCE</scope>
    <source>
        <strain evidence="7">CCM 7897</strain>
    </source>
</reference>
<evidence type="ECO:0000313" key="8">
    <source>
        <dbReference type="Proteomes" id="UP000606044"/>
    </source>
</evidence>
<evidence type="ECO:0000256" key="1">
    <source>
        <dbReference type="ARBA" id="ARBA00004651"/>
    </source>
</evidence>
<feature type="transmembrane region" description="Helical" evidence="6">
    <location>
        <begin position="176"/>
        <end position="195"/>
    </location>
</feature>
<dbReference type="PANTHER" id="PTHR30250">
    <property type="entry name" value="PST FAMILY PREDICTED COLANIC ACID TRANSPORTER"/>
    <property type="match status" value="1"/>
</dbReference>
<name>A0A917C8S6_9HYPH</name>
<keyword evidence="8" id="KW-1185">Reference proteome</keyword>
<feature type="transmembrane region" description="Helical" evidence="6">
    <location>
        <begin position="118"/>
        <end position="140"/>
    </location>
</feature>
<feature type="transmembrane region" description="Helical" evidence="6">
    <location>
        <begin position="291"/>
        <end position="312"/>
    </location>
</feature>
<keyword evidence="2" id="KW-1003">Cell membrane</keyword>
<dbReference type="Proteomes" id="UP000606044">
    <property type="component" value="Unassembled WGS sequence"/>
</dbReference>
<evidence type="ECO:0000256" key="3">
    <source>
        <dbReference type="ARBA" id="ARBA00022692"/>
    </source>
</evidence>
<evidence type="ECO:0008006" key="9">
    <source>
        <dbReference type="Google" id="ProtNLM"/>
    </source>
</evidence>
<evidence type="ECO:0000256" key="5">
    <source>
        <dbReference type="ARBA" id="ARBA00023136"/>
    </source>
</evidence>
<evidence type="ECO:0000256" key="6">
    <source>
        <dbReference type="SAM" id="Phobius"/>
    </source>
</evidence>